<gene>
    <name evidence="1" type="ORF">Q8X39_19160</name>
</gene>
<dbReference type="RefSeq" id="WP_305751299.1">
    <property type="nucleotide sequence ID" value="NZ_JAUZEE010000014.1"/>
</dbReference>
<dbReference type="InterPro" id="IPR021698">
    <property type="entry name" value="DUF3280"/>
</dbReference>
<evidence type="ECO:0000313" key="1">
    <source>
        <dbReference type="EMBL" id="MDP4302762.1"/>
    </source>
</evidence>
<organism evidence="1 2">
    <name type="scientific">Leptothrix discophora</name>
    <dbReference type="NCBI Taxonomy" id="89"/>
    <lineage>
        <taxon>Bacteria</taxon>
        <taxon>Pseudomonadati</taxon>
        <taxon>Pseudomonadota</taxon>
        <taxon>Betaproteobacteria</taxon>
        <taxon>Burkholderiales</taxon>
        <taxon>Sphaerotilaceae</taxon>
        <taxon>Leptothrix</taxon>
    </lineage>
</organism>
<name>A0ABT9G8X7_LEPDI</name>
<accession>A0ABT9G8X7</accession>
<proteinExistence type="predicted"/>
<keyword evidence="2" id="KW-1185">Reference proteome</keyword>
<dbReference type="Proteomes" id="UP001235760">
    <property type="component" value="Unassembled WGS sequence"/>
</dbReference>
<evidence type="ECO:0000313" key="2">
    <source>
        <dbReference type="Proteomes" id="UP001235760"/>
    </source>
</evidence>
<dbReference type="Pfam" id="PF11684">
    <property type="entry name" value="DUF3280"/>
    <property type="match status" value="1"/>
</dbReference>
<protein>
    <submittedName>
        <fullName evidence="1">DUF3280 domain-containing protein</fullName>
    </submittedName>
</protein>
<comment type="caution">
    <text evidence="1">The sequence shown here is derived from an EMBL/GenBank/DDBJ whole genome shotgun (WGS) entry which is preliminary data.</text>
</comment>
<dbReference type="EMBL" id="JAUZEE010000014">
    <property type="protein sequence ID" value="MDP4302762.1"/>
    <property type="molecule type" value="Genomic_DNA"/>
</dbReference>
<sequence length="188" mass="20831">MPPIPFLPNRRHCLGLLAVACGLPVHGADGEAPASLQPALAFLGFEVIDDQPDPARWPALRERAERIGRQMAEGLDRRGLYRVNALAPAQAAIAQARESNEFLHRCNGCLADIGTAAGATLVGVGWVQRVSNLILNLNLGIWDVRDDRMVLTKSVDIRGDNDESWRRGIDYMLRDMVERRARQPRYGL</sequence>
<reference evidence="1 2" key="1">
    <citation type="submission" date="2023-08" db="EMBL/GenBank/DDBJ databases">
        <authorList>
            <person name="Roldan D.M."/>
            <person name="Menes R.J."/>
        </authorList>
    </citation>
    <scope>NUCLEOTIDE SEQUENCE [LARGE SCALE GENOMIC DNA]</scope>
    <source>
        <strain evidence="1 2">CCM 2812</strain>
    </source>
</reference>